<dbReference type="InterPro" id="IPR013783">
    <property type="entry name" value="Ig-like_fold"/>
</dbReference>
<dbReference type="InterPro" id="IPR013324">
    <property type="entry name" value="RNA_pol_sigma_r3/r4-like"/>
</dbReference>
<dbReference type="GO" id="GO:0007156">
    <property type="term" value="P:homophilic cell adhesion via plasma membrane adhesion molecules"/>
    <property type="evidence" value="ECO:0007669"/>
    <property type="project" value="TreeGrafter"/>
</dbReference>
<sequence>MTTPAEAPSDAELIERTREGDMAAYDELYRRHYDDASRVARIVTDNSDEAQDVVAEAFTRVLTRLREGGGPETDLTPYLRTVVRRLAIDRHRSTQRDGKPSDPSVLEILPRTDDPMARATDRQLVRSAFETLPDRWQQVLWHTEIEGRSPGSIAATLGSTPNAVAALAYRAREGLRQAYLAVNLSSEVRAECRPYAPKVAAYVRGTLSAQHTRAVTAHLGECEHCRERRDELLLLVSDLRGTLWPALLLPATAGAAAAGAAATAGGTAAASGAAGAGAAGGVAGGAAGGSGETAVLAGAGAAAGGGTAGAGAGTGTAGGTAAAGGAAAAGSGTAAASTSAAAGSGSGSGLGALLSPGRFARMGSKTLAGAAGVAAAGIIVAGAYMMMTGSPDDTDDAASPPETSETIENGGSQPDQTSGTSDDPTDDPDETEEDPETEDPDDPDDPPAEEGVPVNRQNPDDPDDTPDSRDTPDTTPSDPDDPTQDPDDETPSPPSIDSGPSDTTATAGEPVTLSVDVSGNPSPSLQWQYRNPSTASGGAPMMGSAMSPGSGGWQDVDGATSSSLTISNPEPRHDGRQYRVVASNEHGDATTPPARLTVHYAPDITSHPSGSQTAEGGNVTFQASASGNPEPANVTWQSRTSGGSWEDVGSSNVNLQGSRSTLELTDVRRSQNGRQYRAVFSNTVGSATSNAAELSVRWAPSVRQDPSDAQAATGEQATFRAEAEDGNPGPTKARWQERKNGEWRDIGVTSTGRKAELSVKVNSLDQNNTKYRVIFENDIGHDSSSAATLRVHSTGSMSIATPGGGHTWCAQPKGDGKDEKIVLDRCDSSPPPTWTVTPDDTDRRPGAFTVRWSDGRCLGVSPSPRDGVFPVELRNCDSSKDQLSEDQLWEFDPEDATPQPITTSFAPIGVEVCLDVKGNNISRFEELIIFGCHGGHNQQFTFD</sequence>
<dbReference type="InterPro" id="IPR035992">
    <property type="entry name" value="Ricin_B-like_lectins"/>
</dbReference>
<dbReference type="NCBIfam" id="TIGR02937">
    <property type="entry name" value="sigma70-ECF"/>
    <property type="match status" value="1"/>
</dbReference>
<dbReference type="GO" id="GO:0003700">
    <property type="term" value="F:DNA-binding transcription factor activity"/>
    <property type="evidence" value="ECO:0007669"/>
    <property type="project" value="InterPro"/>
</dbReference>
<dbReference type="InterPro" id="IPR041916">
    <property type="entry name" value="Anti_sigma_zinc_sf"/>
</dbReference>
<feature type="region of interest" description="Disordered" evidence="5">
    <location>
        <begin position="390"/>
        <end position="574"/>
    </location>
</feature>
<dbReference type="InterPro" id="IPR003599">
    <property type="entry name" value="Ig_sub"/>
</dbReference>
<evidence type="ECO:0000259" key="6">
    <source>
        <dbReference type="PROSITE" id="PS50835"/>
    </source>
</evidence>
<keyword evidence="8" id="KW-1185">Reference proteome</keyword>
<feature type="compositionally biased region" description="Polar residues" evidence="5">
    <location>
        <begin position="606"/>
        <end position="627"/>
    </location>
</feature>
<dbReference type="InterPro" id="IPR007110">
    <property type="entry name" value="Ig-like_dom"/>
</dbReference>
<dbReference type="CDD" id="cd00161">
    <property type="entry name" value="beta-trefoil_Ricin-like"/>
    <property type="match status" value="1"/>
</dbReference>
<dbReference type="SUPFAM" id="SSF88659">
    <property type="entry name" value="Sigma3 and sigma4 domains of RNA polymerase sigma factors"/>
    <property type="match status" value="1"/>
</dbReference>
<dbReference type="InterPro" id="IPR000772">
    <property type="entry name" value="Ricin_B_lectin"/>
</dbReference>
<evidence type="ECO:0000256" key="1">
    <source>
        <dbReference type="ARBA" id="ARBA00022729"/>
    </source>
</evidence>
<evidence type="ECO:0000256" key="5">
    <source>
        <dbReference type="SAM" id="MobiDB-lite"/>
    </source>
</evidence>
<dbReference type="Gene3D" id="1.10.10.10">
    <property type="entry name" value="Winged helix-like DNA-binding domain superfamily/Winged helix DNA-binding domain"/>
    <property type="match status" value="1"/>
</dbReference>
<evidence type="ECO:0000256" key="2">
    <source>
        <dbReference type="ARBA" id="ARBA00023015"/>
    </source>
</evidence>
<dbReference type="Gene3D" id="2.60.40.10">
    <property type="entry name" value="Immunoglobulins"/>
    <property type="match status" value="3"/>
</dbReference>
<dbReference type="InterPro" id="IPR007627">
    <property type="entry name" value="RNA_pol_sigma70_r2"/>
</dbReference>
<dbReference type="GO" id="GO:0050808">
    <property type="term" value="P:synapse organization"/>
    <property type="evidence" value="ECO:0007669"/>
    <property type="project" value="TreeGrafter"/>
</dbReference>
<comment type="caution">
    <text evidence="7">The sequence shown here is derived from an EMBL/GenBank/DDBJ whole genome shotgun (WGS) entry which is preliminary data.</text>
</comment>
<dbReference type="InterPro" id="IPR036179">
    <property type="entry name" value="Ig-like_dom_sf"/>
</dbReference>
<dbReference type="Pfam" id="PF04542">
    <property type="entry name" value="Sigma70_r2"/>
    <property type="match status" value="1"/>
</dbReference>
<feature type="compositionally biased region" description="Polar residues" evidence="5">
    <location>
        <begin position="634"/>
        <end position="659"/>
    </location>
</feature>
<dbReference type="OrthoDB" id="4990598at2"/>
<dbReference type="Gene3D" id="2.80.10.50">
    <property type="match status" value="1"/>
</dbReference>
<feature type="compositionally biased region" description="Acidic residues" evidence="5">
    <location>
        <begin position="423"/>
        <end position="448"/>
    </location>
</feature>
<dbReference type="PROSITE" id="PS50835">
    <property type="entry name" value="IG_LIKE"/>
    <property type="match status" value="2"/>
</dbReference>
<dbReference type="EMBL" id="QMIG01000001">
    <property type="protein sequence ID" value="RAW18792.1"/>
    <property type="molecule type" value="Genomic_DNA"/>
</dbReference>
<dbReference type="AlphaFoldDB" id="A0A329R5T3"/>
<feature type="domain" description="Ig-like" evidence="6">
    <location>
        <begin position="494"/>
        <end position="597"/>
    </location>
</feature>
<feature type="compositionally biased region" description="Low complexity" evidence="5">
    <location>
        <begin position="535"/>
        <end position="548"/>
    </location>
</feature>
<feature type="compositionally biased region" description="Polar residues" evidence="5">
    <location>
        <begin position="402"/>
        <end position="421"/>
    </location>
</feature>
<dbReference type="SMART" id="SM00409">
    <property type="entry name" value="IG"/>
    <property type="match status" value="3"/>
</dbReference>
<dbReference type="InterPro" id="IPR013325">
    <property type="entry name" value="RNA_pol_sigma_r2"/>
</dbReference>
<dbReference type="InterPro" id="IPR050958">
    <property type="entry name" value="Cell_Adh-Cytoskel_Orgn"/>
</dbReference>
<dbReference type="GO" id="GO:0005975">
    <property type="term" value="P:carbohydrate metabolic process"/>
    <property type="evidence" value="ECO:0007669"/>
    <property type="project" value="UniProtKB-ARBA"/>
</dbReference>
<keyword evidence="2" id="KW-0805">Transcription regulation</keyword>
<keyword evidence="4" id="KW-0804">Transcription</keyword>
<dbReference type="Pfam" id="PF13927">
    <property type="entry name" value="Ig_3"/>
    <property type="match status" value="2"/>
</dbReference>
<dbReference type="SUPFAM" id="SSF50370">
    <property type="entry name" value="Ricin B-like lectins"/>
    <property type="match status" value="1"/>
</dbReference>
<evidence type="ECO:0000313" key="7">
    <source>
        <dbReference type="EMBL" id="RAW18792.1"/>
    </source>
</evidence>
<dbReference type="GO" id="GO:0006352">
    <property type="term" value="P:DNA-templated transcription initiation"/>
    <property type="evidence" value="ECO:0007669"/>
    <property type="project" value="InterPro"/>
</dbReference>
<dbReference type="Proteomes" id="UP000250462">
    <property type="component" value="Unassembled WGS sequence"/>
</dbReference>
<keyword evidence="1" id="KW-0732">Signal</keyword>
<feature type="region of interest" description="Disordered" evidence="5">
    <location>
        <begin position="700"/>
        <end position="734"/>
    </location>
</feature>
<feature type="compositionally biased region" description="Polar residues" evidence="5">
    <location>
        <begin position="515"/>
        <end position="534"/>
    </location>
</feature>
<keyword evidence="3" id="KW-1015">Disulfide bond</keyword>
<dbReference type="SMART" id="SM00458">
    <property type="entry name" value="RICIN"/>
    <property type="match status" value="1"/>
</dbReference>
<feature type="compositionally biased region" description="Low complexity" evidence="5">
    <location>
        <begin position="495"/>
        <end position="504"/>
    </location>
</feature>
<feature type="compositionally biased region" description="Acidic residues" evidence="5">
    <location>
        <begin position="478"/>
        <end position="490"/>
    </location>
</feature>
<feature type="domain" description="Ig-like" evidence="6">
    <location>
        <begin position="602"/>
        <end position="695"/>
    </location>
</feature>
<dbReference type="SUPFAM" id="SSF88946">
    <property type="entry name" value="Sigma2 domain of RNA polymerase sigma factors"/>
    <property type="match status" value="1"/>
</dbReference>
<accession>A0A329R5T3</accession>
<proteinExistence type="predicted"/>
<dbReference type="InterPro" id="IPR036388">
    <property type="entry name" value="WH-like_DNA-bd_sf"/>
</dbReference>
<dbReference type="InterPro" id="IPR014284">
    <property type="entry name" value="RNA_pol_sigma-70_dom"/>
</dbReference>
<dbReference type="GO" id="GO:0005886">
    <property type="term" value="C:plasma membrane"/>
    <property type="evidence" value="ECO:0007669"/>
    <property type="project" value="TreeGrafter"/>
</dbReference>
<dbReference type="InterPro" id="IPR027383">
    <property type="entry name" value="Znf_put"/>
</dbReference>
<dbReference type="SUPFAM" id="SSF48726">
    <property type="entry name" value="Immunoglobulin"/>
    <property type="match status" value="3"/>
</dbReference>
<evidence type="ECO:0000256" key="3">
    <source>
        <dbReference type="ARBA" id="ARBA00023157"/>
    </source>
</evidence>
<dbReference type="Gene3D" id="1.10.1740.10">
    <property type="match status" value="1"/>
</dbReference>
<dbReference type="PROSITE" id="PS50231">
    <property type="entry name" value="RICIN_B_LECTIN"/>
    <property type="match status" value="1"/>
</dbReference>
<dbReference type="PANTHER" id="PTHR45080">
    <property type="entry name" value="CONTACTIN 5"/>
    <property type="match status" value="1"/>
</dbReference>
<dbReference type="Pfam" id="PF13490">
    <property type="entry name" value="zf-HC2"/>
    <property type="match status" value="1"/>
</dbReference>
<dbReference type="PANTHER" id="PTHR45080:SF8">
    <property type="entry name" value="IG-LIKE DOMAIN-CONTAINING PROTEIN"/>
    <property type="match status" value="1"/>
</dbReference>
<reference evidence="7 8" key="1">
    <citation type="submission" date="2018-06" db="EMBL/GenBank/DDBJ databases">
        <title>Phytoactinopolyspora halophila sp. nov., a novel halophilic actinomycete isolated from a saline soil in China.</title>
        <authorList>
            <person name="Tang S.-K."/>
        </authorList>
    </citation>
    <scope>NUCLEOTIDE SEQUENCE [LARGE SCALE GENOMIC DNA]</scope>
    <source>
        <strain evidence="7 8">YIM 96934</strain>
    </source>
</reference>
<dbReference type="Gene3D" id="1.10.10.1320">
    <property type="entry name" value="Anti-sigma factor, zinc-finger domain"/>
    <property type="match status" value="1"/>
</dbReference>
<evidence type="ECO:0000313" key="8">
    <source>
        <dbReference type="Proteomes" id="UP000250462"/>
    </source>
</evidence>
<gene>
    <name evidence="7" type="ORF">DPM12_01635</name>
</gene>
<feature type="compositionally biased region" description="Polar residues" evidence="5">
    <location>
        <begin position="559"/>
        <end position="568"/>
    </location>
</feature>
<protein>
    <recommendedName>
        <fullName evidence="6">Ig-like domain-containing protein</fullName>
    </recommendedName>
</protein>
<name>A0A329R5T3_9ACTN</name>
<feature type="region of interest" description="Disordered" evidence="5">
    <location>
        <begin position="605"/>
        <end position="659"/>
    </location>
</feature>
<organism evidence="7 8">
    <name type="scientific">Phytoactinopolyspora halophila</name>
    <dbReference type="NCBI Taxonomy" id="1981511"/>
    <lineage>
        <taxon>Bacteria</taxon>
        <taxon>Bacillati</taxon>
        <taxon>Actinomycetota</taxon>
        <taxon>Actinomycetes</taxon>
        <taxon>Jiangellales</taxon>
        <taxon>Jiangellaceae</taxon>
        <taxon>Phytoactinopolyspora</taxon>
    </lineage>
</organism>
<dbReference type="RefSeq" id="WP_112256504.1">
    <property type="nucleotide sequence ID" value="NZ_QMIG01000001.1"/>
</dbReference>
<evidence type="ECO:0000256" key="4">
    <source>
        <dbReference type="ARBA" id="ARBA00023163"/>
    </source>
</evidence>